<name>A0ABT4UGY0_9BACT</name>
<dbReference type="EMBL" id="JAQGEF010000004">
    <property type="protein sequence ID" value="MDA3614110.1"/>
    <property type="molecule type" value="Genomic_DNA"/>
</dbReference>
<protein>
    <submittedName>
        <fullName evidence="2">Uncharacterized protein</fullName>
    </submittedName>
</protein>
<comment type="caution">
    <text evidence="2">The sequence shown here is derived from an EMBL/GenBank/DDBJ whole genome shotgun (WGS) entry which is preliminary data.</text>
</comment>
<keyword evidence="1" id="KW-0472">Membrane</keyword>
<keyword evidence="3" id="KW-1185">Reference proteome</keyword>
<accession>A0ABT4UGY0</accession>
<reference evidence="2 3" key="1">
    <citation type="submission" date="2022-12" db="EMBL/GenBank/DDBJ databases">
        <title>Chitinophagaceae gen. sp. nov., a new member of the family Chitinophagaceae, isolated from soil in a chemical factory.</title>
        <authorList>
            <person name="Ke Z."/>
        </authorList>
    </citation>
    <scope>NUCLEOTIDE SEQUENCE [LARGE SCALE GENOMIC DNA]</scope>
    <source>
        <strain evidence="2 3">LY-5</strain>
    </source>
</reference>
<keyword evidence="1" id="KW-0812">Transmembrane</keyword>
<evidence type="ECO:0000313" key="3">
    <source>
        <dbReference type="Proteomes" id="UP001210231"/>
    </source>
</evidence>
<dbReference type="RefSeq" id="WP_407030437.1">
    <property type="nucleotide sequence ID" value="NZ_JAQGEF010000004.1"/>
</dbReference>
<feature type="transmembrane region" description="Helical" evidence="1">
    <location>
        <begin position="12"/>
        <end position="31"/>
    </location>
</feature>
<proteinExistence type="predicted"/>
<keyword evidence="1" id="KW-1133">Transmembrane helix</keyword>
<sequence>MQQGKEAAEGLNFGIVYLMLTPFAVGGYIFYRWWKSEKADKKAAGKS</sequence>
<evidence type="ECO:0000256" key="1">
    <source>
        <dbReference type="SAM" id="Phobius"/>
    </source>
</evidence>
<dbReference type="Proteomes" id="UP001210231">
    <property type="component" value="Unassembled WGS sequence"/>
</dbReference>
<gene>
    <name evidence="2" type="ORF">O3P16_04785</name>
</gene>
<evidence type="ECO:0000313" key="2">
    <source>
        <dbReference type="EMBL" id="MDA3614110.1"/>
    </source>
</evidence>
<organism evidence="2 3">
    <name type="scientific">Polluticaenibacter yanchengensis</name>
    <dbReference type="NCBI Taxonomy" id="3014562"/>
    <lineage>
        <taxon>Bacteria</taxon>
        <taxon>Pseudomonadati</taxon>
        <taxon>Bacteroidota</taxon>
        <taxon>Chitinophagia</taxon>
        <taxon>Chitinophagales</taxon>
        <taxon>Chitinophagaceae</taxon>
        <taxon>Polluticaenibacter</taxon>
    </lineage>
</organism>